<dbReference type="Proteomes" id="UP001154282">
    <property type="component" value="Unassembled WGS sequence"/>
</dbReference>
<accession>A0AAV0HBE4</accession>
<gene>
    <name evidence="4" type="ORF">LITE_LOCUS3619</name>
</gene>
<name>A0AAV0HBE4_9ROSI</name>
<dbReference type="EMBL" id="CAMGYJ010000002">
    <property type="protein sequence ID" value="CAI0382589.1"/>
    <property type="molecule type" value="Genomic_DNA"/>
</dbReference>
<dbReference type="Pfam" id="PF05003">
    <property type="entry name" value="DUF668"/>
    <property type="match status" value="1"/>
</dbReference>
<reference evidence="4" key="1">
    <citation type="submission" date="2022-08" db="EMBL/GenBank/DDBJ databases">
        <authorList>
            <person name="Gutierrez-Valencia J."/>
        </authorList>
    </citation>
    <scope>NUCLEOTIDE SEQUENCE</scope>
</reference>
<dbReference type="Pfam" id="PF11961">
    <property type="entry name" value="DUF3475"/>
    <property type="match status" value="1"/>
</dbReference>
<organism evidence="4 5">
    <name type="scientific">Linum tenue</name>
    <dbReference type="NCBI Taxonomy" id="586396"/>
    <lineage>
        <taxon>Eukaryota</taxon>
        <taxon>Viridiplantae</taxon>
        <taxon>Streptophyta</taxon>
        <taxon>Embryophyta</taxon>
        <taxon>Tracheophyta</taxon>
        <taxon>Spermatophyta</taxon>
        <taxon>Magnoliopsida</taxon>
        <taxon>eudicotyledons</taxon>
        <taxon>Gunneridae</taxon>
        <taxon>Pentapetalae</taxon>
        <taxon>rosids</taxon>
        <taxon>fabids</taxon>
        <taxon>Malpighiales</taxon>
        <taxon>Linaceae</taxon>
        <taxon>Linum</taxon>
    </lineage>
</organism>
<dbReference type="InterPro" id="IPR045021">
    <property type="entry name" value="PSI1/2/3"/>
</dbReference>
<evidence type="ECO:0000259" key="3">
    <source>
        <dbReference type="Pfam" id="PF11961"/>
    </source>
</evidence>
<dbReference type="PANTHER" id="PTHR31730">
    <property type="entry name" value="OS01G0873900 PROTEIN"/>
    <property type="match status" value="1"/>
</dbReference>
<feature type="region of interest" description="Disordered" evidence="1">
    <location>
        <begin position="23"/>
        <end position="60"/>
    </location>
</feature>
<proteinExistence type="predicted"/>
<comment type="caution">
    <text evidence="4">The sequence shown here is derived from an EMBL/GenBank/DDBJ whole genome shotgun (WGS) entry which is preliminary data.</text>
</comment>
<evidence type="ECO:0000256" key="1">
    <source>
        <dbReference type="SAM" id="MobiDB-lite"/>
    </source>
</evidence>
<feature type="domain" description="DUF3475" evidence="3">
    <location>
        <begin position="140"/>
        <end position="196"/>
    </location>
</feature>
<feature type="domain" description="DUF668" evidence="2">
    <location>
        <begin position="358"/>
        <end position="443"/>
    </location>
</feature>
<evidence type="ECO:0000313" key="5">
    <source>
        <dbReference type="Proteomes" id="UP001154282"/>
    </source>
</evidence>
<evidence type="ECO:0000313" key="4">
    <source>
        <dbReference type="EMBL" id="CAI0382589.1"/>
    </source>
</evidence>
<dbReference type="AlphaFoldDB" id="A0AAV0HBE4"/>
<evidence type="ECO:0000259" key="2">
    <source>
        <dbReference type="Pfam" id="PF05003"/>
    </source>
</evidence>
<dbReference type="PANTHER" id="PTHR31730:SF18">
    <property type="entry name" value="PROTEIN PSK SIMULATOR 2"/>
    <property type="match status" value="1"/>
</dbReference>
<dbReference type="GO" id="GO:0045927">
    <property type="term" value="P:positive regulation of growth"/>
    <property type="evidence" value="ECO:0007669"/>
    <property type="project" value="InterPro"/>
</dbReference>
<dbReference type="InterPro" id="IPR007700">
    <property type="entry name" value="DUF668"/>
</dbReference>
<sequence length="631" mass="70427">MGGVCAGGVKKDGNVKAEVKKKSGFSGKLVKSQKSSGGKEVEDSRAIVNGGKKKTQQPERHYSGEFLLSVSRELKPSKPPAGGDTPVKVTHKTSFLGKAGTMGLEKTLEVLDTLGSSMSNLNGRSGFVTGIASRGNKISILAFEVANTISKGGNLFQSLSEENVEFLKKEILHSEGVKRLISTDMKELLVIAAADKREEFDVFSREVIRFGDLCKDPQWHNLGRYFSKLDPEASIDKQSRQEAERTVQELTNLVQHTSELYHELHSLDRFEQDYQRKVEELQSLHLPQKGESLSILHSELKEQRKLVRSMKKRSLWSKSLEEIMEKLVDIVTYLHQAILEAFGNTGVTVVDKVDKLPTLGKAGLALHYANMITQIDNIASRPTSLPPNTRDSLYQGLPPTVKISLRSRLQMFDEKEELTIAQVKAEMEKTLQWLVPVAANTTKAHQGFGWVGEWANTGSDYGRASEAAQGNLIRLQTLYHADKEQTDQHILETVAWLHHLITLVRQRDNGLRSSGGQAGLAPKSATFRGQDLHSKMQRIVSLNEARNHSSRITRISQEDRDLLDKVSRRRRLIPGISKSQELSKKSGRVWAALSRTKSTGNSPVREMGRRRKLVHHQRGNLLDILDGLDSM</sequence>
<protein>
    <submittedName>
        <fullName evidence="4">Uncharacterized protein</fullName>
    </submittedName>
</protein>
<dbReference type="InterPro" id="IPR021864">
    <property type="entry name" value="DUF3475"/>
</dbReference>
<keyword evidence="5" id="KW-1185">Reference proteome</keyword>